<dbReference type="EMBL" id="CDMZ01002967">
    <property type="protein sequence ID" value="CEM44597.1"/>
    <property type="molecule type" value="Genomic_DNA"/>
</dbReference>
<dbReference type="AlphaFoldDB" id="A0A0G4HK71"/>
<feature type="region of interest" description="Disordered" evidence="1">
    <location>
        <begin position="134"/>
        <end position="214"/>
    </location>
</feature>
<protein>
    <submittedName>
        <fullName evidence="2">Uncharacterized protein</fullName>
    </submittedName>
</protein>
<gene>
    <name evidence="2" type="ORF">Cvel_7218</name>
</gene>
<feature type="compositionally biased region" description="Basic residues" evidence="1">
    <location>
        <begin position="142"/>
        <end position="157"/>
    </location>
</feature>
<name>A0A0G4HK71_9ALVE</name>
<dbReference type="VEuPathDB" id="CryptoDB:Cvel_7218"/>
<evidence type="ECO:0000313" key="2">
    <source>
        <dbReference type="EMBL" id="CEM44597.1"/>
    </source>
</evidence>
<accession>A0A0G4HK71</accession>
<sequence length="214" mass="22897">MQVLKRLECEESDASMNATLLGRLVKFAPPELQPGLSKLKSLLGTNAQEPDADAKRSSKVYAFRFYSLVNFSFCRREMPEASGVAMEAPTTVSSGGLEGAEMRKRIQELLQVETFPAAYIEHFFKTTGVAQMEDRKNAARSPNRRLYSRKADRHRCPGMKGASGRQRGGKGGADGGRKGGKEGGSGGIAREGPSGRGPLTEMRGGLLTAGGEGG</sequence>
<evidence type="ECO:0000256" key="1">
    <source>
        <dbReference type="SAM" id="MobiDB-lite"/>
    </source>
</evidence>
<proteinExistence type="predicted"/>
<reference evidence="2" key="1">
    <citation type="submission" date="2014-11" db="EMBL/GenBank/DDBJ databases">
        <authorList>
            <person name="Otto D Thomas"/>
            <person name="Naeem Raeece"/>
        </authorList>
    </citation>
    <scope>NUCLEOTIDE SEQUENCE</scope>
</reference>
<organism evidence="2">
    <name type="scientific">Chromera velia CCMP2878</name>
    <dbReference type="NCBI Taxonomy" id="1169474"/>
    <lineage>
        <taxon>Eukaryota</taxon>
        <taxon>Sar</taxon>
        <taxon>Alveolata</taxon>
        <taxon>Colpodellida</taxon>
        <taxon>Chromeraceae</taxon>
        <taxon>Chromera</taxon>
    </lineage>
</organism>